<dbReference type="Gene3D" id="3.40.50.1820">
    <property type="entry name" value="alpha/beta hydrolase"/>
    <property type="match status" value="1"/>
</dbReference>
<dbReference type="Pfam" id="PF12697">
    <property type="entry name" value="Abhydrolase_6"/>
    <property type="match status" value="1"/>
</dbReference>
<feature type="region of interest" description="Disordered" evidence="1">
    <location>
        <begin position="239"/>
        <end position="268"/>
    </location>
</feature>
<evidence type="ECO:0000313" key="4">
    <source>
        <dbReference type="Proteomes" id="UP000183203"/>
    </source>
</evidence>
<proteinExistence type="predicted"/>
<evidence type="ECO:0000259" key="2">
    <source>
        <dbReference type="Pfam" id="PF12697"/>
    </source>
</evidence>
<feature type="domain" description="AB hydrolase-1" evidence="2">
    <location>
        <begin position="30"/>
        <end position="239"/>
    </location>
</feature>
<dbReference type="GO" id="GO:0003824">
    <property type="term" value="F:catalytic activity"/>
    <property type="evidence" value="ECO:0007669"/>
    <property type="project" value="UniProtKB-ARBA"/>
</dbReference>
<dbReference type="InterPro" id="IPR029058">
    <property type="entry name" value="AB_hydrolase_fold"/>
</dbReference>
<dbReference type="PANTHER" id="PTHR46438:SF11">
    <property type="entry name" value="LIPASE-RELATED"/>
    <property type="match status" value="1"/>
</dbReference>
<organism evidence="3 4">
    <name type="scientific">Microbacterium enclense</name>
    <dbReference type="NCBI Taxonomy" id="993073"/>
    <lineage>
        <taxon>Bacteria</taxon>
        <taxon>Bacillati</taxon>
        <taxon>Actinomycetota</taxon>
        <taxon>Actinomycetes</taxon>
        <taxon>Micrococcales</taxon>
        <taxon>Microbacteriaceae</taxon>
        <taxon>Microbacterium</taxon>
    </lineage>
</organism>
<dbReference type="AlphaFoldDB" id="A0A1G6GX57"/>
<accession>A0A1G6GX57</accession>
<evidence type="ECO:0000256" key="1">
    <source>
        <dbReference type="SAM" id="MobiDB-lite"/>
    </source>
</evidence>
<dbReference type="InterPro" id="IPR000073">
    <property type="entry name" value="AB_hydrolase_1"/>
</dbReference>
<reference evidence="3 4" key="1">
    <citation type="submission" date="2016-09" db="EMBL/GenBank/DDBJ databases">
        <authorList>
            <person name="Capua I."/>
            <person name="De Benedictis P."/>
            <person name="Joannis T."/>
            <person name="Lombin L.H."/>
            <person name="Cattoli G."/>
        </authorList>
    </citation>
    <scope>NUCLEOTIDE SEQUENCE [LARGE SCALE GENOMIC DNA]</scope>
    <source>
        <strain evidence="3 4">NIO-1002</strain>
    </source>
</reference>
<dbReference type="SUPFAM" id="SSF53474">
    <property type="entry name" value="alpha/beta-Hydrolases"/>
    <property type="match status" value="1"/>
</dbReference>
<evidence type="ECO:0000313" key="3">
    <source>
        <dbReference type="EMBL" id="SDB86569.1"/>
    </source>
</evidence>
<name>A0A1G6GX57_9MICO</name>
<gene>
    <name evidence="3" type="ORF">SAMN05216418_0791</name>
</gene>
<dbReference type="Proteomes" id="UP000183203">
    <property type="component" value="Unassembled WGS sequence"/>
</dbReference>
<protein>
    <submittedName>
        <fullName evidence="3">Pimeloyl-ACP methyl ester carboxylesterase</fullName>
    </submittedName>
</protein>
<sequence length="268" mass="29293">MSGVTTQHHSVTNLAFRSFSTRRPGAPVYVLVHGIGMSHRYFRRLQAELATDAEVRAVDLPGFGGVPKPGRTPGIRETADALGRVLDELGVRDAVMVGQSMGSQWVVELARLRPDLARGVVALGPVVDSARREAVTQALLLARDSALEPPRLNGIVVSDYLRCGPVWYARQAVHMLRYPIEERISGLGVPLLLMRGSNDPIASQEWVERLAARAPIAEVAVIEGHRHLAHFTAPRETAERIRDFSSRARRRSAPAAGPARESPHPPAR</sequence>
<dbReference type="PANTHER" id="PTHR46438">
    <property type="entry name" value="ALPHA/BETA-HYDROLASES SUPERFAMILY PROTEIN"/>
    <property type="match status" value="1"/>
</dbReference>
<dbReference type="EMBL" id="FMYG01000001">
    <property type="protein sequence ID" value="SDB86569.1"/>
    <property type="molecule type" value="Genomic_DNA"/>
</dbReference>